<dbReference type="EMBL" id="NKXS01000126">
    <property type="protein sequence ID" value="PIN26242.1"/>
    <property type="molecule type" value="Genomic_DNA"/>
</dbReference>
<evidence type="ECO:0000256" key="1">
    <source>
        <dbReference type="SAM" id="Coils"/>
    </source>
</evidence>
<dbReference type="Proteomes" id="UP000231279">
    <property type="component" value="Unassembled WGS sequence"/>
</dbReference>
<comment type="caution">
    <text evidence="3">The sequence shown here is derived from an EMBL/GenBank/DDBJ whole genome shotgun (WGS) entry which is preliminary data.</text>
</comment>
<evidence type="ECO:0000256" key="2">
    <source>
        <dbReference type="SAM" id="MobiDB-lite"/>
    </source>
</evidence>
<keyword evidence="1" id="KW-0175">Coiled coil</keyword>
<dbReference type="PANTHER" id="PTHR36607:SF20">
    <property type="entry name" value="AMINOTRANSFERASE-LIKE PLANT MOBILE DOMAIN-CONTAINING PROTEIN"/>
    <property type="match status" value="1"/>
</dbReference>
<reference evidence="4" key="1">
    <citation type="journal article" date="2018" name="Gigascience">
        <title>Genome assembly of the Pink Ipe (Handroanthus impetiginosus, Bignoniaceae), a highly valued, ecologically keystone Neotropical timber forest tree.</title>
        <authorList>
            <person name="Silva-Junior O.B."/>
            <person name="Grattapaglia D."/>
            <person name="Novaes E."/>
            <person name="Collevatti R.G."/>
        </authorList>
    </citation>
    <scope>NUCLEOTIDE SEQUENCE [LARGE SCALE GENOMIC DNA]</scope>
    <source>
        <strain evidence="4">cv. UFG-1</strain>
    </source>
</reference>
<dbReference type="PANTHER" id="PTHR36607">
    <property type="entry name" value="1,2-DIHYDROXY-3-KETO-5-METHYLTHIOPENTENE DIOXYGENASE 4"/>
    <property type="match status" value="1"/>
</dbReference>
<proteinExistence type="predicted"/>
<organism evidence="3 4">
    <name type="scientific">Handroanthus impetiginosus</name>
    <dbReference type="NCBI Taxonomy" id="429701"/>
    <lineage>
        <taxon>Eukaryota</taxon>
        <taxon>Viridiplantae</taxon>
        <taxon>Streptophyta</taxon>
        <taxon>Embryophyta</taxon>
        <taxon>Tracheophyta</taxon>
        <taxon>Spermatophyta</taxon>
        <taxon>Magnoliopsida</taxon>
        <taxon>eudicotyledons</taxon>
        <taxon>Gunneridae</taxon>
        <taxon>Pentapetalae</taxon>
        <taxon>asterids</taxon>
        <taxon>lamiids</taxon>
        <taxon>Lamiales</taxon>
        <taxon>Bignoniaceae</taxon>
        <taxon>Crescentiina</taxon>
        <taxon>Tabebuia alliance</taxon>
        <taxon>Handroanthus</taxon>
    </lineage>
</organism>
<evidence type="ECO:0000313" key="3">
    <source>
        <dbReference type="EMBL" id="PIN26242.1"/>
    </source>
</evidence>
<dbReference type="OrthoDB" id="913267at2759"/>
<protein>
    <recommendedName>
        <fullName evidence="5">Aminotransferase-like plant mobile domain-containing protein</fullName>
    </recommendedName>
</protein>
<name>A0A2G9I912_9LAMI</name>
<keyword evidence="4" id="KW-1185">Reference proteome</keyword>
<accession>A0A2G9I912</accession>
<feature type="compositionally biased region" description="Basic and acidic residues" evidence="2">
    <location>
        <begin position="225"/>
        <end position="234"/>
    </location>
</feature>
<evidence type="ECO:0008006" key="5">
    <source>
        <dbReference type="Google" id="ProtNLM"/>
    </source>
</evidence>
<feature type="coiled-coil region" evidence="1">
    <location>
        <begin position="404"/>
        <end position="487"/>
    </location>
</feature>
<dbReference type="AlphaFoldDB" id="A0A2G9I912"/>
<evidence type="ECO:0000313" key="4">
    <source>
        <dbReference type="Proteomes" id="UP000231279"/>
    </source>
</evidence>
<feature type="region of interest" description="Disordered" evidence="2">
    <location>
        <begin position="197"/>
        <end position="244"/>
    </location>
</feature>
<gene>
    <name evidence="3" type="ORF">CDL12_01007</name>
</gene>
<sequence length="491" mass="56608">MTQFSGEGGARYFDPKEARKRIHKGDSVNWTYNIITKNQNLLFVDDGKARELEQDYFTAIRSNYLTLRQGEHFVIEPYSPHRFSRQFGYYQEVPGVLRRDFRQADLEDGLRYWRLCTLSKSMSKAWFPDMPLNVKKFSSENYKKWWANIHGDYFDENLESLISMKPTVRAEDNVQDEGANPPMDKDHDVQIVEITKSHEANKRKGASHPVEESSTDRHWKRPKRDSKTSKHTETDGDETESNQTQAFAKKLEKELFGIDDEESQDSQASSSKPNSYAPVAVKVSKEVVDSPKIKGPPQCIDVSRFEGKKLVLNTQKKFLQMLWDGLCRKISNTPLDSISSIHDEVQVVLASMRNFDKFDISHLEERLKMLFNRATAYDTARSASFNKASKEILARQTKEAKDRLHEAHIKESKAKEELNSLEERKRNLLALLDQQQQILQSVQVEVHEIEEEIIALENTSSLSDEVARNLSTAMEQVEVAKGELENLKPFI</sequence>